<feature type="compositionally biased region" description="Gly residues" evidence="1">
    <location>
        <begin position="69"/>
        <end position="86"/>
    </location>
</feature>
<comment type="caution">
    <text evidence="2">The sequence shown here is derived from an EMBL/GenBank/DDBJ whole genome shotgun (WGS) entry which is preliminary data.</text>
</comment>
<dbReference type="Proteomes" id="UP001219518">
    <property type="component" value="Unassembled WGS sequence"/>
</dbReference>
<feature type="compositionally biased region" description="Pro residues" evidence="1">
    <location>
        <begin position="246"/>
        <end position="257"/>
    </location>
</feature>
<feature type="region of interest" description="Disordered" evidence="1">
    <location>
        <begin position="148"/>
        <end position="178"/>
    </location>
</feature>
<feature type="compositionally biased region" description="Polar residues" evidence="1">
    <location>
        <begin position="191"/>
        <end position="214"/>
    </location>
</feature>
<evidence type="ECO:0000256" key="1">
    <source>
        <dbReference type="SAM" id="MobiDB-lite"/>
    </source>
</evidence>
<evidence type="ECO:0000313" key="3">
    <source>
        <dbReference type="Proteomes" id="UP001219518"/>
    </source>
</evidence>
<gene>
    <name evidence="2" type="ORF">KUF71_020122</name>
</gene>
<feature type="compositionally biased region" description="Low complexity" evidence="1">
    <location>
        <begin position="37"/>
        <end position="48"/>
    </location>
</feature>
<feature type="region of interest" description="Disordered" evidence="1">
    <location>
        <begin position="421"/>
        <end position="502"/>
    </location>
</feature>
<organism evidence="2 3">
    <name type="scientific">Frankliniella fusca</name>
    <dbReference type="NCBI Taxonomy" id="407009"/>
    <lineage>
        <taxon>Eukaryota</taxon>
        <taxon>Metazoa</taxon>
        <taxon>Ecdysozoa</taxon>
        <taxon>Arthropoda</taxon>
        <taxon>Hexapoda</taxon>
        <taxon>Insecta</taxon>
        <taxon>Pterygota</taxon>
        <taxon>Neoptera</taxon>
        <taxon>Paraneoptera</taxon>
        <taxon>Thysanoptera</taxon>
        <taxon>Terebrantia</taxon>
        <taxon>Thripoidea</taxon>
        <taxon>Thripidae</taxon>
        <taxon>Frankliniella</taxon>
    </lineage>
</organism>
<reference evidence="2" key="2">
    <citation type="journal article" date="2023" name="BMC Genomics">
        <title>Pest status, molecular evolution, and epigenetic factors derived from the genome assembly of Frankliniella fusca, a thysanopteran phytovirus vector.</title>
        <authorList>
            <person name="Catto M.A."/>
            <person name="Labadie P.E."/>
            <person name="Jacobson A.L."/>
            <person name="Kennedy G.G."/>
            <person name="Srinivasan R."/>
            <person name="Hunt B.G."/>
        </authorList>
    </citation>
    <scope>NUCLEOTIDE SEQUENCE</scope>
    <source>
        <strain evidence="2">PL_HMW_Pooled</strain>
    </source>
</reference>
<feature type="compositionally biased region" description="Low complexity" evidence="1">
    <location>
        <begin position="258"/>
        <end position="274"/>
    </location>
</feature>
<feature type="compositionally biased region" description="Polar residues" evidence="1">
    <location>
        <begin position="275"/>
        <end position="289"/>
    </location>
</feature>
<accession>A0AAE1L8G4</accession>
<feature type="compositionally biased region" description="Pro residues" evidence="1">
    <location>
        <begin position="493"/>
        <end position="502"/>
    </location>
</feature>
<feature type="region of interest" description="Disordered" evidence="1">
    <location>
        <begin position="190"/>
        <end position="289"/>
    </location>
</feature>
<name>A0AAE1L8G4_9NEOP</name>
<feature type="compositionally biased region" description="Pro residues" evidence="1">
    <location>
        <begin position="454"/>
        <end position="465"/>
    </location>
</feature>
<feature type="compositionally biased region" description="Pro residues" evidence="1">
    <location>
        <begin position="215"/>
        <end position="224"/>
    </location>
</feature>
<proteinExistence type="predicted"/>
<dbReference type="EMBL" id="JAHWGI010000150">
    <property type="protein sequence ID" value="KAK3910353.1"/>
    <property type="molecule type" value="Genomic_DNA"/>
</dbReference>
<sequence>MAPPVSSIKMENPGYYCNSYTPPAPDHAPLMTTVAYSPLSLPRSSQSPGEPRTKRLRRLSSEDDLELGAGPGAGAGPGGGVGGGGPAPSRDKPQDVTYYSQSPASLSSQASWHSDVDHGLGEHQSCVLYTGLPSPHGSVSLQHTTSYYSHVHPGHHPDPGQQQQQQSPNKYPENGHDTLSDFVTFVCNQEGDPSQQVSSGRSPTRLSQYYSSSMLPPPPPPPMARPVAIIRSTGSSGDLPSVGAHTPPPGGPGPHSPGAPMGGPESPRGGRSSGAVSPSQDQQSRSVVTSPFAVSREYAFSHIHQPGQLFSYPSMSVSAASSVGGMVSASNLSLLVSSPGASRGAVNLGAGLGGAGLGGAGLRSPAGSSVGPGGAAGVPVSLSGPGAPPARWNPAGPTAFIGIDEEYGMMAPLLPAGVAGDQPSQQTLIDDDRYFTVAPPHAEPMDTSQDLGGPGPPPPGPPPPVAVQGGPQGAGPGSTGSHGSSGGQSPTGSGPPTPAKPS</sequence>
<keyword evidence="3" id="KW-1185">Reference proteome</keyword>
<evidence type="ECO:0000313" key="2">
    <source>
        <dbReference type="EMBL" id="KAK3910353.1"/>
    </source>
</evidence>
<protein>
    <submittedName>
        <fullName evidence="2">Uncharacterized protein</fullName>
    </submittedName>
</protein>
<feature type="compositionally biased region" description="Gly residues" evidence="1">
    <location>
        <begin position="470"/>
        <end position="486"/>
    </location>
</feature>
<dbReference type="AlphaFoldDB" id="A0AAE1L8G4"/>
<reference evidence="2" key="1">
    <citation type="submission" date="2021-07" db="EMBL/GenBank/DDBJ databases">
        <authorList>
            <person name="Catto M.A."/>
            <person name="Jacobson A."/>
            <person name="Kennedy G."/>
            <person name="Labadie P."/>
            <person name="Hunt B.G."/>
            <person name="Srinivasan R."/>
        </authorList>
    </citation>
    <scope>NUCLEOTIDE SEQUENCE</scope>
    <source>
        <strain evidence="2">PL_HMW_Pooled</strain>
        <tissue evidence="2">Head</tissue>
    </source>
</reference>
<feature type="region of interest" description="Disordered" evidence="1">
    <location>
        <begin position="1"/>
        <end position="104"/>
    </location>
</feature>